<reference evidence="2 3" key="1">
    <citation type="submission" date="2019-04" db="EMBL/GenBank/DDBJ databases">
        <title>Genome sequence of Bacillus hwajinpoensis strain Y2.</title>
        <authorList>
            <person name="Fair J.L."/>
            <person name="Maclea K.S."/>
        </authorList>
    </citation>
    <scope>NUCLEOTIDE SEQUENCE [LARGE SCALE GENOMIC DNA]</scope>
    <source>
        <strain evidence="2 3">Y2</strain>
    </source>
</reference>
<keyword evidence="1" id="KW-0472">Membrane</keyword>
<keyword evidence="1" id="KW-1133">Transmembrane helix</keyword>
<dbReference type="RefSeq" id="WP_136946351.1">
    <property type="nucleotide sequence ID" value="NZ_SWFM01000001.1"/>
</dbReference>
<evidence type="ECO:0000313" key="3">
    <source>
        <dbReference type="Proteomes" id="UP000310541"/>
    </source>
</evidence>
<dbReference type="OrthoDB" id="9999233at2"/>
<name>A0A4U1MP55_9BACL</name>
<protein>
    <submittedName>
        <fullName evidence="2">Uncharacterized protein</fullName>
    </submittedName>
</protein>
<comment type="caution">
    <text evidence="2">The sequence shown here is derived from an EMBL/GenBank/DDBJ whole genome shotgun (WGS) entry which is preliminary data.</text>
</comment>
<accession>A0A4U1MP55</accession>
<sequence length="63" mass="7223">MKKNVLFTISLSIIVIAILLIFLLEEDRSARPGMIMSLGALIVVIQRVAWLFLNKKGKQKKRR</sequence>
<feature type="transmembrane region" description="Helical" evidence="1">
    <location>
        <begin position="5"/>
        <end position="23"/>
    </location>
</feature>
<proteinExistence type="predicted"/>
<organism evidence="2 3">
    <name type="scientific">Guptibacillus hwajinpoensis</name>
    <dbReference type="NCBI Taxonomy" id="208199"/>
    <lineage>
        <taxon>Bacteria</taxon>
        <taxon>Bacillati</taxon>
        <taxon>Bacillota</taxon>
        <taxon>Bacilli</taxon>
        <taxon>Bacillales</taxon>
        <taxon>Guptibacillaceae</taxon>
        <taxon>Guptibacillus</taxon>
    </lineage>
</organism>
<keyword evidence="1" id="KW-0812">Transmembrane</keyword>
<evidence type="ECO:0000256" key="1">
    <source>
        <dbReference type="SAM" id="Phobius"/>
    </source>
</evidence>
<dbReference type="EMBL" id="SWFM01000001">
    <property type="protein sequence ID" value="TKD72501.1"/>
    <property type="molecule type" value="Genomic_DNA"/>
</dbReference>
<gene>
    <name evidence="2" type="ORF">FBF83_06925</name>
</gene>
<evidence type="ECO:0000313" key="2">
    <source>
        <dbReference type="EMBL" id="TKD72501.1"/>
    </source>
</evidence>
<dbReference type="AlphaFoldDB" id="A0A4U1MP55"/>
<feature type="transmembrane region" description="Helical" evidence="1">
    <location>
        <begin position="35"/>
        <end position="53"/>
    </location>
</feature>
<dbReference type="Proteomes" id="UP000310541">
    <property type="component" value="Unassembled WGS sequence"/>
</dbReference>